<dbReference type="GO" id="GO:0003677">
    <property type="term" value="F:DNA binding"/>
    <property type="evidence" value="ECO:0007669"/>
    <property type="project" value="UniProtKB-KW"/>
</dbReference>
<keyword evidence="2" id="KW-0238">DNA-binding</keyword>
<sequence>MDLRRQRLHVVENAVFVRGEVIVGSPKSHKRRSVPFPALLREGLTEAIAGKDPEDLVFPGRFGQHQTTPTIRENSWLDRALISAGLPSMTIHGLRHTTASLAVSAGANVKAVQRMLGHASAAMTLDVYADLFNDDLDEVAKRLNEAASIALDHARPTALT</sequence>
<dbReference type="GO" id="GO:0015074">
    <property type="term" value="P:DNA integration"/>
    <property type="evidence" value="ECO:0007669"/>
    <property type="project" value="InterPro"/>
</dbReference>
<reference evidence="5 6" key="1">
    <citation type="submission" date="2020-07" db="EMBL/GenBank/DDBJ databases">
        <title>Sequencing the genomes of 1000 actinobacteria strains.</title>
        <authorList>
            <person name="Klenk H.-P."/>
        </authorList>
    </citation>
    <scope>NUCLEOTIDE SEQUENCE [LARGE SCALE GENOMIC DNA]</scope>
    <source>
        <strain evidence="5 6">DSM 15166</strain>
    </source>
</reference>
<dbReference type="Proteomes" id="UP000521075">
    <property type="component" value="Unassembled WGS sequence"/>
</dbReference>
<dbReference type="InterPro" id="IPR011010">
    <property type="entry name" value="DNA_brk_join_enz"/>
</dbReference>
<evidence type="ECO:0000313" key="6">
    <source>
        <dbReference type="Proteomes" id="UP000521075"/>
    </source>
</evidence>
<dbReference type="EMBL" id="JACCHJ010000001">
    <property type="protein sequence ID" value="NYK09202.1"/>
    <property type="molecule type" value="Genomic_DNA"/>
</dbReference>
<comment type="similarity">
    <text evidence="1">Belongs to the 'phage' integrase family.</text>
</comment>
<dbReference type="InterPro" id="IPR013762">
    <property type="entry name" value="Integrase-like_cat_sf"/>
</dbReference>
<evidence type="ECO:0000313" key="5">
    <source>
        <dbReference type="EMBL" id="NYK09202.1"/>
    </source>
</evidence>
<dbReference type="PANTHER" id="PTHR30349:SF41">
    <property type="entry name" value="INTEGRASE_RECOMBINASE PROTEIN MJ0367-RELATED"/>
    <property type="match status" value="1"/>
</dbReference>
<dbReference type="Gene3D" id="1.10.443.10">
    <property type="entry name" value="Intergrase catalytic core"/>
    <property type="match status" value="1"/>
</dbReference>
<dbReference type="SUPFAM" id="SSF56349">
    <property type="entry name" value="DNA breaking-rejoining enzymes"/>
    <property type="match status" value="1"/>
</dbReference>
<organism evidence="5 6">
    <name type="scientific">Leifsonia naganoensis</name>
    <dbReference type="NCBI Taxonomy" id="150025"/>
    <lineage>
        <taxon>Bacteria</taxon>
        <taxon>Bacillati</taxon>
        <taxon>Actinomycetota</taxon>
        <taxon>Actinomycetes</taxon>
        <taxon>Micrococcales</taxon>
        <taxon>Microbacteriaceae</taxon>
        <taxon>Leifsonia</taxon>
    </lineage>
</organism>
<gene>
    <name evidence="5" type="ORF">HNR14_001083</name>
</gene>
<keyword evidence="3" id="KW-0233">DNA recombination</keyword>
<comment type="caution">
    <text evidence="5">The sequence shown here is derived from an EMBL/GenBank/DDBJ whole genome shotgun (WGS) entry which is preliminary data.</text>
</comment>
<dbReference type="AlphaFoldDB" id="A0A853DJ38"/>
<evidence type="ECO:0000256" key="3">
    <source>
        <dbReference type="ARBA" id="ARBA00023172"/>
    </source>
</evidence>
<evidence type="ECO:0000256" key="1">
    <source>
        <dbReference type="ARBA" id="ARBA00008857"/>
    </source>
</evidence>
<dbReference type="InterPro" id="IPR050090">
    <property type="entry name" value="Tyrosine_recombinase_XerCD"/>
</dbReference>
<accession>A0A853DJ38</accession>
<dbReference type="PANTHER" id="PTHR30349">
    <property type="entry name" value="PHAGE INTEGRASE-RELATED"/>
    <property type="match status" value="1"/>
</dbReference>
<dbReference type="Pfam" id="PF00589">
    <property type="entry name" value="Phage_integrase"/>
    <property type="match status" value="1"/>
</dbReference>
<feature type="domain" description="Tyr recombinase" evidence="4">
    <location>
        <begin position="1"/>
        <end position="141"/>
    </location>
</feature>
<dbReference type="PROSITE" id="PS51898">
    <property type="entry name" value="TYR_RECOMBINASE"/>
    <property type="match status" value="1"/>
</dbReference>
<evidence type="ECO:0000256" key="2">
    <source>
        <dbReference type="ARBA" id="ARBA00023125"/>
    </source>
</evidence>
<dbReference type="InterPro" id="IPR002104">
    <property type="entry name" value="Integrase_catalytic"/>
</dbReference>
<keyword evidence="6" id="KW-1185">Reference proteome</keyword>
<protein>
    <submittedName>
        <fullName evidence="5">Integrase</fullName>
    </submittedName>
</protein>
<name>A0A853DJ38_9MICO</name>
<dbReference type="GO" id="GO:0006310">
    <property type="term" value="P:DNA recombination"/>
    <property type="evidence" value="ECO:0007669"/>
    <property type="project" value="UniProtKB-KW"/>
</dbReference>
<proteinExistence type="inferred from homology"/>
<evidence type="ECO:0000259" key="4">
    <source>
        <dbReference type="PROSITE" id="PS51898"/>
    </source>
</evidence>